<organism evidence="6">
    <name type="scientific">marine sediment metagenome</name>
    <dbReference type="NCBI Taxonomy" id="412755"/>
    <lineage>
        <taxon>unclassified sequences</taxon>
        <taxon>metagenomes</taxon>
        <taxon>ecological metagenomes</taxon>
    </lineage>
</organism>
<dbReference type="GO" id="GO:0016114">
    <property type="term" value="P:terpenoid biosynthetic process"/>
    <property type="evidence" value="ECO:0007669"/>
    <property type="project" value="InterPro"/>
</dbReference>
<proteinExistence type="predicted"/>
<evidence type="ECO:0000256" key="4">
    <source>
        <dbReference type="ARBA" id="ARBA00022842"/>
    </source>
</evidence>
<dbReference type="PANTHER" id="PTHR43322">
    <property type="entry name" value="1-D-DEOXYXYLULOSE 5-PHOSPHATE SYNTHASE-RELATED"/>
    <property type="match status" value="1"/>
</dbReference>
<sequence>MAIARDLAGDDYHVIAIIGDGAITGGMAFEALNQVGHLGSRICVVLNDNGMSISPTVGGLAKLLDRVRFDYRYQWAEKKGERLIDALPLGKKLVQFGQWLRRGFRGFKGLITPSVLWEELGLTYIGPIDGHDINALETALAQARGYSKPTFVHVITTKGKGYQPAEGDAVYFHGVAAENSG</sequence>
<evidence type="ECO:0000313" key="6">
    <source>
        <dbReference type="EMBL" id="GAH73973.1"/>
    </source>
</evidence>
<dbReference type="InterPro" id="IPR005477">
    <property type="entry name" value="Dxylulose-5-P_synthase"/>
</dbReference>
<comment type="caution">
    <text evidence="6">The sequence shown here is derived from an EMBL/GenBank/DDBJ whole genome shotgun (WGS) entry which is preliminary data.</text>
</comment>
<comment type="cofactor">
    <cofactor evidence="1">
        <name>Mg(2+)</name>
        <dbReference type="ChEBI" id="CHEBI:18420"/>
    </cofactor>
</comment>
<reference evidence="6" key="1">
    <citation type="journal article" date="2014" name="Front. Microbiol.">
        <title>High frequency of phylogenetically diverse reductive dehalogenase-homologous genes in deep subseafloor sedimentary metagenomes.</title>
        <authorList>
            <person name="Kawai M."/>
            <person name="Futagami T."/>
            <person name="Toyoda A."/>
            <person name="Takaki Y."/>
            <person name="Nishi S."/>
            <person name="Hori S."/>
            <person name="Arai W."/>
            <person name="Tsubouchi T."/>
            <person name="Morono Y."/>
            <person name="Uchiyama I."/>
            <person name="Ito T."/>
            <person name="Fujiyama A."/>
            <person name="Inagaki F."/>
            <person name="Takami H."/>
        </authorList>
    </citation>
    <scope>NUCLEOTIDE SEQUENCE</scope>
    <source>
        <strain evidence="6">Expedition CK06-06</strain>
    </source>
</reference>
<dbReference type="AlphaFoldDB" id="X1JW30"/>
<dbReference type="Gene3D" id="3.40.50.970">
    <property type="match status" value="1"/>
</dbReference>
<evidence type="ECO:0000256" key="3">
    <source>
        <dbReference type="ARBA" id="ARBA00022679"/>
    </source>
</evidence>
<dbReference type="GO" id="GO:0008661">
    <property type="term" value="F:1-deoxy-D-xylulose-5-phosphate synthase activity"/>
    <property type="evidence" value="ECO:0007669"/>
    <property type="project" value="InterPro"/>
</dbReference>
<comment type="subunit">
    <text evidence="2">Homodimer.</text>
</comment>
<evidence type="ECO:0000256" key="2">
    <source>
        <dbReference type="ARBA" id="ARBA00011738"/>
    </source>
</evidence>
<feature type="non-terminal residue" evidence="6">
    <location>
        <position position="181"/>
    </location>
</feature>
<keyword evidence="5" id="KW-0786">Thiamine pyrophosphate</keyword>
<dbReference type="GO" id="GO:0005829">
    <property type="term" value="C:cytosol"/>
    <property type="evidence" value="ECO:0007669"/>
    <property type="project" value="TreeGrafter"/>
</dbReference>
<gene>
    <name evidence="6" type="ORF">S03H2_47737</name>
</gene>
<keyword evidence="4" id="KW-0460">Magnesium</keyword>
<dbReference type="SUPFAM" id="SSF52518">
    <property type="entry name" value="Thiamin diphosphate-binding fold (THDP-binding)"/>
    <property type="match status" value="1"/>
</dbReference>
<dbReference type="Pfam" id="PF13292">
    <property type="entry name" value="DXP_synthase_N"/>
    <property type="match status" value="1"/>
</dbReference>
<dbReference type="PANTHER" id="PTHR43322:SF5">
    <property type="entry name" value="1-DEOXY-D-XYLULOSE-5-PHOSPHATE SYNTHASE, CHLOROPLASTIC"/>
    <property type="match status" value="1"/>
</dbReference>
<name>X1JW30_9ZZZZ</name>
<evidence type="ECO:0000256" key="5">
    <source>
        <dbReference type="ARBA" id="ARBA00023052"/>
    </source>
</evidence>
<keyword evidence="3" id="KW-0808">Transferase</keyword>
<evidence type="ECO:0000256" key="1">
    <source>
        <dbReference type="ARBA" id="ARBA00001946"/>
    </source>
</evidence>
<dbReference type="InterPro" id="IPR029061">
    <property type="entry name" value="THDP-binding"/>
</dbReference>
<protein>
    <recommendedName>
        <fullName evidence="7">Transketolase signature 1 domain-containing protein</fullName>
    </recommendedName>
</protein>
<accession>X1JW30</accession>
<dbReference type="GO" id="GO:0019288">
    <property type="term" value="P:isopentenyl diphosphate biosynthetic process, methylerythritol 4-phosphate pathway"/>
    <property type="evidence" value="ECO:0007669"/>
    <property type="project" value="TreeGrafter"/>
</dbReference>
<evidence type="ECO:0008006" key="7">
    <source>
        <dbReference type="Google" id="ProtNLM"/>
    </source>
</evidence>
<dbReference type="EMBL" id="BARU01030049">
    <property type="protein sequence ID" value="GAH73973.1"/>
    <property type="molecule type" value="Genomic_DNA"/>
</dbReference>